<keyword evidence="3 7" id="KW-0812">Transmembrane</keyword>
<keyword evidence="2" id="KW-1003">Cell membrane</keyword>
<evidence type="ECO:0000256" key="6">
    <source>
        <dbReference type="SAM" id="MobiDB-lite"/>
    </source>
</evidence>
<dbReference type="Pfam" id="PF13396">
    <property type="entry name" value="PLDc_N"/>
    <property type="match status" value="1"/>
</dbReference>
<dbReference type="GO" id="GO:0005886">
    <property type="term" value="C:plasma membrane"/>
    <property type="evidence" value="ECO:0007669"/>
    <property type="project" value="UniProtKB-SubCell"/>
</dbReference>
<evidence type="ECO:0000256" key="3">
    <source>
        <dbReference type="ARBA" id="ARBA00022692"/>
    </source>
</evidence>
<gene>
    <name evidence="9" type="ORF">FPZ11_12470</name>
</gene>
<dbReference type="Proteomes" id="UP000320216">
    <property type="component" value="Chromosome"/>
</dbReference>
<dbReference type="AlphaFoldDB" id="A0A5B8M9B5"/>
<keyword evidence="10" id="KW-1185">Reference proteome</keyword>
<evidence type="ECO:0000313" key="10">
    <source>
        <dbReference type="Proteomes" id="UP000320216"/>
    </source>
</evidence>
<protein>
    <submittedName>
        <fullName evidence="9">PLDc_N domain-containing protein</fullName>
    </submittedName>
</protein>
<proteinExistence type="predicted"/>
<evidence type="ECO:0000259" key="8">
    <source>
        <dbReference type="Pfam" id="PF13396"/>
    </source>
</evidence>
<feature type="region of interest" description="Disordered" evidence="6">
    <location>
        <begin position="83"/>
        <end position="110"/>
    </location>
</feature>
<evidence type="ECO:0000256" key="1">
    <source>
        <dbReference type="ARBA" id="ARBA00004651"/>
    </source>
</evidence>
<keyword evidence="4 7" id="KW-1133">Transmembrane helix</keyword>
<name>A0A5B8M9B5_9MICO</name>
<sequence>MVVLGVLELALDVVALVLLVRTPRERVTMPKWAWALLIIFINLIGSILFLAIGRRPAAAVDPLTTGAQTGDAAARPSSASVADALYGSAPGTGGAEPGSTTSNGDDGNAP</sequence>
<reference evidence="9 10" key="1">
    <citation type="submission" date="2019-07" db="EMBL/GenBank/DDBJ databases">
        <title>Full genome sequence of Humibacter sp. WJ7-1.</title>
        <authorList>
            <person name="Im W.-T."/>
        </authorList>
    </citation>
    <scope>NUCLEOTIDE SEQUENCE [LARGE SCALE GENOMIC DNA]</scope>
    <source>
        <strain evidence="9 10">WJ7-1</strain>
    </source>
</reference>
<evidence type="ECO:0000256" key="4">
    <source>
        <dbReference type="ARBA" id="ARBA00022989"/>
    </source>
</evidence>
<feature type="domain" description="Cardiolipin synthase N-terminal" evidence="8">
    <location>
        <begin position="10"/>
        <end position="54"/>
    </location>
</feature>
<accession>A0A5B8M9B5</accession>
<organism evidence="9 10">
    <name type="scientific">Humibacter ginsenosidimutans</name>
    <dbReference type="NCBI Taxonomy" id="2599293"/>
    <lineage>
        <taxon>Bacteria</taxon>
        <taxon>Bacillati</taxon>
        <taxon>Actinomycetota</taxon>
        <taxon>Actinomycetes</taxon>
        <taxon>Micrococcales</taxon>
        <taxon>Microbacteriaceae</taxon>
        <taxon>Humibacter</taxon>
    </lineage>
</organism>
<dbReference type="KEGG" id="huw:FPZ11_12470"/>
<comment type="subcellular location">
    <subcellularLocation>
        <location evidence="1">Cell membrane</location>
        <topology evidence="1">Multi-pass membrane protein</topology>
    </subcellularLocation>
</comment>
<evidence type="ECO:0000256" key="5">
    <source>
        <dbReference type="ARBA" id="ARBA00023136"/>
    </source>
</evidence>
<dbReference type="InterPro" id="IPR027379">
    <property type="entry name" value="CLS_N"/>
</dbReference>
<dbReference type="OrthoDB" id="4991497at2"/>
<feature type="transmembrane region" description="Helical" evidence="7">
    <location>
        <begin position="32"/>
        <end position="52"/>
    </location>
</feature>
<evidence type="ECO:0000313" key="9">
    <source>
        <dbReference type="EMBL" id="QDZ16869.1"/>
    </source>
</evidence>
<feature type="compositionally biased region" description="Polar residues" evidence="6">
    <location>
        <begin position="98"/>
        <end position="110"/>
    </location>
</feature>
<dbReference type="EMBL" id="CP042305">
    <property type="protein sequence ID" value="QDZ16869.1"/>
    <property type="molecule type" value="Genomic_DNA"/>
</dbReference>
<evidence type="ECO:0000256" key="2">
    <source>
        <dbReference type="ARBA" id="ARBA00022475"/>
    </source>
</evidence>
<keyword evidence="5 7" id="KW-0472">Membrane</keyword>
<evidence type="ECO:0000256" key="7">
    <source>
        <dbReference type="SAM" id="Phobius"/>
    </source>
</evidence>